<evidence type="ECO:0000313" key="3">
    <source>
        <dbReference type="Proteomes" id="UP000030104"/>
    </source>
</evidence>
<dbReference type="Proteomes" id="UP000030104">
    <property type="component" value="Unassembled WGS sequence"/>
</dbReference>
<dbReference type="OrthoDB" id="10249419at2759"/>
<dbReference type="Pfam" id="PF00903">
    <property type="entry name" value="Glyoxalase"/>
    <property type="match status" value="1"/>
</dbReference>
<gene>
    <name evidence="2" type="ORF">PITC_095200</name>
</gene>
<name>A0A0A2KQU5_PENIT</name>
<dbReference type="HOGENOM" id="CLU_046006_6_1_1"/>
<keyword evidence="3" id="KW-1185">Reference proteome</keyword>
<proteinExistence type="predicted"/>
<evidence type="ECO:0000259" key="1">
    <source>
        <dbReference type="Pfam" id="PF00903"/>
    </source>
</evidence>
<evidence type="ECO:0000313" key="2">
    <source>
        <dbReference type="EMBL" id="KGO69338.1"/>
    </source>
</evidence>
<comment type="caution">
    <text evidence="2">The sequence shown here is derived from an EMBL/GenBank/DDBJ whole genome shotgun (WGS) entry which is preliminary data.</text>
</comment>
<dbReference type="AlphaFoldDB" id="A0A0A2KQU5"/>
<dbReference type="InterPro" id="IPR029068">
    <property type="entry name" value="Glyas_Bleomycin-R_OHBP_Dase"/>
</dbReference>
<dbReference type="SUPFAM" id="SSF54593">
    <property type="entry name" value="Glyoxalase/Bleomycin resistance protein/Dihydroxybiphenyl dioxygenase"/>
    <property type="match status" value="1"/>
</dbReference>
<accession>A0A0A2KQU5</accession>
<dbReference type="PANTHER" id="PTHR35006">
    <property type="entry name" value="GLYOXALASE FAMILY PROTEIN (AFU_ORTHOLOGUE AFUA_5G14830)"/>
    <property type="match status" value="1"/>
</dbReference>
<reference evidence="2 3" key="1">
    <citation type="journal article" date="2015" name="Mol. Plant Microbe Interact.">
        <title>Genome, transcriptome, and functional analyses of Penicillium expansum provide new insights into secondary metabolism and pathogenicity.</title>
        <authorList>
            <person name="Ballester A.R."/>
            <person name="Marcet-Houben M."/>
            <person name="Levin E."/>
            <person name="Sela N."/>
            <person name="Selma-Lazaro C."/>
            <person name="Carmona L."/>
            <person name="Wisniewski M."/>
            <person name="Droby S."/>
            <person name="Gonzalez-Candelas L."/>
            <person name="Gabaldon T."/>
        </authorList>
    </citation>
    <scope>NUCLEOTIDE SEQUENCE [LARGE SCALE GENOMIC DNA]</scope>
    <source>
        <strain evidence="2 3">PHI-1</strain>
    </source>
</reference>
<dbReference type="PhylomeDB" id="A0A0A2KQU5"/>
<feature type="domain" description="Glyoxalase/fosfomycin resistance/dioxygenase" evidence="1">
    <location>
        <begin position="71"/>
        <end position="133"/>
    </location>
</feature>
<sequence length="141" mass="15677">MTFSHISLPVGNHYVAMRDFYIAVLKPLGYEVKLGNGEGQEFCGLGTKLSGPVFWLGLGANNKTLPKYNGRLDTRIAPIHLAFNAMSPEEVDEWYEAAIKSGGIDNGKPGKRQYSRDFYAAFVLDPLGNNIEVLHMLKEKE</sequence>
<dbReference type="InterPro" id="IPR004360">
    <property type="entry name" value="Glyas_Fos-R_dOase_dom"/>
</dbReference>
<dbReference type="PANTHER" id="PTHR35006:SF2">
    <property type="entry name" value="GLYOXALASE FAMILY PROTEIN (AFU_ORTHOLOGUE AFUA_5G14830)"/>
    <property type="match status" value="1"/>
</dbReference>
<organism evidence="2 3">
    <name type="scientific">Penicillium italicum</name>
    <name type="common">Blue mold</name>
    <dbReference type="NCBI Taxonomy" id="40296"/>
    <lineage>
        <taxon>Eukaryota</taxon>
        <taxon>Fungi</taxon>
        <taxon>Dikarya</taxon>
        <taxon>Ascomycota</taxon>
        <taxon>Pezizomycotina</taxon>
        <taxon>Eurotiomycetes</taxon>
        <taxon>Eurotiomycetidae</taxon>
        <taxon>Eurotiales</taxon>
        <taxon>Aspergillaceae</taxon>
        <taxon>Penicillium</taxon>
    </lineage>
</organism>
<dbReference type="STRING" id="40296.A0A0A2KQU5"/>
<dbReference type="Gene3D" id="3.10.180.10">
    <property type="entry name" value="2,3-Dihydroxybiphenyl 1,2-Dioxygenase, domain 1"/>
    <property type="match status" value="1"/>
</dbReference>
<dbReference type="OMA" id="IEVVCHQ"/>
<protein>
    <recommendedName>
        <fullName evidence="1">Glyoxalase/fosfomycin resistance/dioxygenase domain-containing protein</fullName>
    </recommendedName>
</protein>
<dbReference type="EMBL" id="JQGA01001153">
    <property type="protein sequence ID" value="KGO69338.1"/>
    <property type="molecule type" value="Genomic_DNA"/>
</dbReference>
<dbReference type="CDD" id="cd07262">
    <property type="entry name" value="VOC_like"/>
    <property type="match status" value="1"/>
</dbReference>